<sequence length="347" mass="40398">MILQPSNVELTKVYWYDKNKRAQNMSVSTISREVYQNSFNKNAIIKKNIFGQRWVLKINEVEVLKKKESVKWKTYAYIFVFCSLVLAVGCGIFFSFDHNIFRTENRATPNDTNIIIYDENDVKNNRSGRNEFFQAQMSNITEESTVQKPSENIKQLPTNVTKFYCINCTEEEICMKTEETAKPKCIKVQDRRDPTGCGGLCKINIEYCKNLDKTKQVFQCLPLKTLLKCPENTFNCGNMCIGLEMRCDGQNDCMEMVDEKNCDCELNTHFQCGNETSCLEKNKMCDGKVDCWDKSDEIDCRKRVRCQENHIPCLDDQCIPKEKLCDGVFDCHDKSDEPIWCQRVKWL</sequence>
<dbReference type="PROSITE" id="PS01209">
    <property type="entry name" value="LDLRA_1"/>
    <property type="match status" value="1"/>
</dbReference>
<keyword evidence="4 10" id="KW-1133">Transmembrane helix</keyword>
<dbReference type="CDD" id="cd00112">
    <property type="entry name" value="LDLa"/>
    <property type="match status" value="3"/>
</dbReference>
<evidence type="ECO:0000256" key="9">
    <source>
        <dbReference type="PROSITE-ProRule" id="PRU00124"/>
    </source>
</evidence>
<organism evidence="11 12">
    <name type="scientific">Sitophilus oryzae</name>
    <name type="common">Rice weevil</name>
    <name type="synonym">Curculio oryzae</name>
    <dbReference type="NCBI Taxonomy" id="7048"/>
    <lineage>
        <taxon>Eukaryota</taxon>
        <taxon>Metazoa</taxon>
        <taxon>Ecdysozoa</taxon>
        <taxon>Arthropoda</taxon>
        <taxon>Hexapoda</taxon>
        <taxon>Insecta</taxon>
        <taxon>Pterygota</taxon>
        <taxon>Neoptera</taxon>
        <taxon>Endopterygota</taxon>
        <taxon>Coleoptera</taxon>
        <taxon>Polyphaga</taxon>
        <taxon>Cucujiformia</taxon>
        <taxon>Curculionidae</taxon>
        <taxon>Dryophthorinae</taxon>
        <taxon>Sitophilus</taxon>
    </lineage>
</organism>
<dbReference type="RefSeq" id="XP_030755189.1">
    <property type="nucleotide sequence ID" value="XM_030899329.1"/>
</dbReference>
<feature type="disulfide bond" evidence="9">
    <location>
        <begin position="285"/>
        <end position="300"/>
    </location>
</feature>
<name>A0A6J2XX32_SITOR</name>
<dbReference type="PANTHER" id="PTHR22722:SF5">
    <property type="entry name" value="LOW-DENSITY LIPOPROTEIN RECEPTOR-RELATED PROTEIN 1B"/>
    <property type="match status" value="1"/>
</dbReference>
<dbReference type="OrthoDB" id="9988974at2759"/>
<comment type="caution">
    <text evidence="9">Lacks conserved residue(s) required for the propagation of feature annotation.</text>
</comment>
<dbReference type="Proteomes" id="UP000504635">
    <property type="component" value="Unplaced"/>
</dbReference>
<evidence type="ECO:0000256" key="4">
    <source>
        <dbReference type="ARBA" id="ARBA00022989"/>
    </source>
</evidence>
<dbReference type="AlphaFoldDB" id="A0A6J2XX32"/>
<dbReference type="PANTHER" id="PTHR22722">
    <property type="entry name" value="LOW-DENSITY LIPOPROTEIN RECEPTOR-RELATED PROTEIN 2-RELATED"/>
    <property type="match status" value="1"/>
</dbReference>
<dbReference type="PROSITE" id="PS50068">
    <property type="entry name" value="LDLRA_2"/>
    <property type="match status" value="3"/>
</dbReference>
<feature type="disulfide bond" evidence="9">
    <location>
        <begin position="247"/>
        <end position="262"/>
    </location>
</feature>
<reference evidence="12" key="1">
    <citation type="submission" date="2025-08" db="UniProtKB">
        <authorList>
            <consortium name="RefSeq"/>
        </authorList>
    </citation>
    <scope>IDENTIFICATION</scope>
    <source>
        <tissue evidence="12">Gonads</tissue>
    </source>
</reference>
<evidence type="ECO:0000256" key="7">
    <source>
        <dbReference type="ARBA" id="ARBA00023170"/>
    </source>
</evidence>
<comment type="subcellular location">
    <subcellularLocation>
        <location evidence="1">Membrane</location>
        <topology evidence="1">Single-pass membrane protein</topology>
    </subcellularLocation>
</comment>
<evidence type="ECO:0000313" key="12">
    <source>
        <dbReference type="RefSeq" id="XP_030755189.1"/>
    </source>
</evidence>
<proteinExistence type="predicted"/>
<keyword evidence="6 9" id="KW-1015">Disulfide bond</keyword>
<evidence type="ECO:0000256" key="8">
    <source>
        <dbReference type="ARBA" id="ARBA00023180"/>
    </source>
</evidence>
<dbReference type="InterPro" id="IPR051221">
    <property type="entry name" value="LDLR-related"/>
</dbReference>
<feature type="disulfide bond" evidence="9">
    <location>
        <begin position="306"/>
        <end position="318"/>
    </location>
</feature>
<keyword evidence="7" id="KW-0675">Receptor</keyword>
<dbReference type="GO" id="GO:0043235">
    <property type="term" value="C:receptor complex"/>
    <property type="evidence" value="ECO:0007669"/>
    <property type="project" value="TreeGrafter"/>
</dbReference>
<dbReference type="Pfam" id="PF00057">
    <property type="entry name" value="Ldl_recept_a"/>
    <property type="match status" value="3"/>
</dbReference>
<evidence type="ECO:0000313" key="11">
    <source>
        <dbReference type="Proteomes" id="UP000504635"/>
    </source>
</evidence>
<dbReference type="InterPro" id="IPR002172">
    <property type="entry name" value="LDrepeatLR_classA_rpt"/>
</dbReference>
<dbReference type="SMART" id="SM00192">
    <property type="entry name" value="LDLa"/>
    <property type="match status" value="3"/>
</dbReference>
<evidence type="ECO:0000256" key="3">
    <source>
        <dbReference type="ARBA" id="ARBA00022737"/>
    </source>
</evidence>
<dbReference type="GeneID" id="115881718"/>
<keyword evidence="3" id="KW-0677">Repeat</keyword>
<evidence type="ECO:0000256" key="1">
    <source>
        <dbReference type="ARBA" id="ARBA00004167"/>
    </source>
</evidence>
<dbReference type="GO" id="GO:0005041">
    <property type="term" value="F:low-density lipoprotein particle receptor activity"/>
    <property type="evidence" value="ECO:0007669"/>
    <property type="project" value="TreeGrafter"/>
</dbReference>
<gene>
    <name evidence="12" type="primary">LOC115881718</name>
</gene>
<accession>A0A6J2XX32</accession>
<dbReference type="GO" id="GO:0005886">
    <property type="term" value="C:plasma membrane"/>
    <property type="evidence" value="ECO:0007669"/>
    <property type="project" value="TreeGrafter"/>
</dbReference>
<feature type="disulfide bond" evidence="9">
    <location>
        <begin position="313"/>
        <end position="331"/>
    </location>
</feature>
<evidence type="ECO:0000256" key="5">
    <source>
        <dbReference type="ARBA" id="ARBA00023136"/>
    </source>
</evidence>
<evidence type="ECO:0000256" key="6">
    <source>
        <dbReference type="ARBA" id="ARBA00023157"/>
    </source>
</evidence>
<protein>
    <submittedName>
        <fullName evidence="12">Low-density lipoprotein receptor-related protein-like</fullName>
    </submittedName>
</protein>
<evidence type="ECO:0000256" key="2">
    <source>
        <dbReference type="ARBA" id="ARBA00022692"/>
    </source>
</evidence>
<dbReference type="SUPFAM" id="SSF57424">
    <property type="entry name" value="LDL receptor-like module"/>
    <property type="match status" value="3"/>
</dbReference>
<dbReference type="InterPro" id="IPR023415">
    <property type="entry name" value="LDLR_class-A_CS"/>
</dbReference>
<dbReference type="KEGG" id="soy:115881718"/>
<keyword evidence="2 10" id="KW-0812">Transmembrane</keyword>
<keyword evidence="5 10" id="KW-0472">Membrane</keyword>
<dbReference type="PRINTS" id="PR00261">
    <property type="entry name" value="LDLRECEPTOR"/>
</dbReference>
<dbReference type="InterPro" id="IPR036055">
    <property type="entry name" value="LDL_receptor-like_sf"/>
</dbReference>
<dbReference type="Gene3D" id="4.10.400.10">
    <property type="entry name" value="Low-density Lipoprotein Receptor"/>
    <property type="match status" value="3"/>
</dbReference>
<keyword evidence="8" id="KW-0325">Glycoprotein</keyword>
<keyword evidence="11" id="KW-1185">Reference proteome</keyword>
<evidence type="ECO:0000256" key="10">
    <source>
        <dbReference type="SAM" id="Phobius"/>
    </source>
</evidence>
<feature type="transmembrane region" description="Helical" evidence="10">
    <location>
        <begin position="75"/>
        <end position="96"/>
    </location>
</feature>
<dbReference type="InParanoid" id="A0A6J2XX32"/>